<dbReference type="Proteomes" id="UP001286174">
    <property type="component" value="Unassembled WGS sequence"/>
</dbReference>
<dbReference type="PANTHER" id="PTHR42756:SF1">
    <property type="entry name" value="TRANSCRIPTIONAL REPRESSOR OF EMRAB OPERON"/>
    <property type="match status" value="1"/>
</dbReference>
<dbReference type="Gene3D" id="1.10.10.10">
    <property type="entry name" value="Winged helix-like DNA-binding domain superfamily/Winged helix DNA-binding domain"/>
    <property type="match status" value="1"/>
</dbReference>
<evidence type="ECO:0000313" key="5">
    <source>
        <dbReference type="EMBL" id="MDX8418885.1"/>
    </source>
</evidence>
<sequence>MDAAYAEYARSVGLNESCLSVLSVICAHDNCTQTMLKEMCSLPKQTMYTAVTFFLKKGWIQMDDMPDDRRNKTIHLTKKGKKEAGSIVKAVRGSEEQAMSDLSRSEQK</sequence>
<reference evidence="5 6" key="1">
    <citation type="submission" date="2022-03" db="EMBL/GenBank/DDBJ databases">
        <title>Novel taxa within the pig intestine.</title>
        <authorList>
            <person name="Wylensek D."/>
            <person name="Bishof K."/>
            <person name="Afrizal A."/>
            <person name="Clavel T."/>
        </authorList>
    </citation>
    <scope>NUCLEOTIDE SEQUENCE [LARGE SCALE GENOMIC DNA]</scope>
    <source>
        <strain evidence="5 6">CLA-KB-P133</strain>
    </source>
</reference>
<keyword evidence="3" id="KW-0804">Transcription</keyword>
<gene>
    <name evidence="5" type="ORF">MOZ60_02110</name>
</gene>
<organism evidence="5 6">
    <name type="scientific">Grylomicrobium aquisgranensis</name>
    <dbReference type="NCBI Taxonomy" id="2926318"/>
    <lineage>
        <taxon>Bacteria</taxon>
        <taxon>Bacillati</taxon>
        <taxon>Bacillota</taxon>
        <taxon>Erysipelotrichia</taxon>
        <taxon>Erysipelotrichales</taxon>
        <taxon>Erysipelotrichaceae</taxon>
        <taxon>Grylomicrobium</taxon>
    </lineage>
</organism>
<accession>A0AB35U236</accession>
<dbReference type="Pfam" id="PF01047">
    <property type="entry name" value="MarR"/>
    <property type="match status" value="1"/>
</dbReference>
<dbReference type="AlphaFoldDB" id="A0AB35U236"/>
<keyword evidence="1" id="KW-0805">Transcription regulation</keyword>
<evidence type="ECO:0000256" key="1">
    <source>
        <dbReference type="ARBA" id="ARBA00023015"/>
    </source>
</evidence>
<dbReference type="SMART" id="SM00347">
    <property type="entry name" value="HTH_MARR"/>
    <property type="match status" value="1"/>
</dbReference>
<feature type="domain" description="HTH marR-type" evidence="4">
    <location>
        <begin position="1"/>
        <end position="108"/>
    </location>
</feature>
<dbReference type="SUPFAM" id="SSF46785">
    <property type="entry name" value="Winged helix' DNA-binding domain"/>
    <property type="match status" value="1"/>
</dbReference>
<dbReference type="GO" id="GO:0003700">
    <property type="term" value="F:DNA-binding transcription factor activity"/>
    <property type="evidence" value="ECO:0007669"/>
    <property type="project" value="InterPro"/>
</dbReference>
<dbReference type="EMBL" id="JALBUR010000003">
    <property type="protein sequence ID" value="MDX8418885.1"/>
    <property type="molecule type" value="Genomic_DNA"/>
</dbReference>
<protein>
    <submittedName>
        <fullName evidence="5">MarR family transcriptional regulator</fullName>
    </submittedName>
</protein>
<dbReference type="PROSITE" id="PS50995">
    <property type="entry name" value="HTH_MARR_2"/>
    <property type="match status" value="1"/>
</dbReference>
<dbReference type="InterPro" id="IPR036390">
    <property type="entry name" value="WH_DNA-bd_sf"/>
</dbReference>
<dbReference type="InterPro" id="IPR000835">
    <property type="entry name" value="HTH_MarR-typ"/>
</dbReference>
<proteinExistence type="predicted"/>
<comment type="caution">
    <text evidence="5">The sequence shown here is derived from an EMBL/GenBank/DDBJ whole genome shotgun (WGS) entry which is preliminary data.</text>
</comment>
<dbReference type="InterPro" id="IPR036388">
    <property type="entry name" value="WH-like_DNA-bd_sf"/>
</dbReference>
<keyword evidence="2" id="KW-0238">DNA-binding</keyword>
<evidence type="ECO:0000256" key="2">
    <source>
        <dbReference type="ARBA" id="ARBA00023125"/>
    </source>
</evidence>
<evidence type="ECO:0000256" key="3">
    <source>
        <dbReference type="ARBA" id="ARBA00023163"/>
    </source>
</evidence>
<keyword evidence="6" id="KW-1185">Reference proteome</keyword>
<dbReference type="PANTHER" id="PTHR42756">
    <property type="entry name" value="TRANSCRIPTIONAL REGULATOR, MARR"/>
    <property type="match status" value="1"/>
</dbReference>
<evidence type="ECO:0000313" key="6">
    <source>
        <dbReference type="Proteomes" id="UP001286174"/>
    </source>
</evidence>
<dbReference type="RefSeq" id="WP_370595469.1">
    <property type="nucleotide sequence ID" value="NZ_JALBUR010000003.1"/>
</dbReference>
<dbReference type="GO" id="GO:0003677">
    <property type="term" value="F:DNA binding"/>
    <property type="evidence" value="ECO:0007669"/>
    <property type="project" value="UniProtKB-KW"/>
</dbReference>
<evidence type="ECO:0000259" key="4">
    <source>
        <dbReference type="PROSITE" id="PS50995"/>
    </source>
</evidence>
<name>A0AB35U236_9FIRM</name>